<protein>
    <submittedName>
        <fullName evidence="2">Uncharacterized protein</fullName>
    </submittedName>
</protein>
<organism evidence="2 3">
    <name type="scientific">Durusdinium trenchii</name>
    <dbReference type="NCBI Taxonomy" id="1381693"/>
    <lineage>
        <taxon>Eukaryota</taxon>
        <taxon>Sar</taxon>
        <taxon>Alveolata</taxon>
        <taxon>Dinophyceae</taxon>
        <taxon>Suessiales</taxon>
        <taxon>Symbiodiniaceae</taxon>
        <taxon>Durusdinium</taxon>
    </lineage>
</organism>
<comment type="caution">
    <text evidence="2">The sequence shown here is derived from an EMBL/GenBank/DDBJ whole genome shotgun (WGS) entry which is preliminary data.</text>
</comment>
<sequence length="371" mass="41315">MFSLENVLVDPLYRPPLSLAIFAAALKYITTAWVLDDPLLKTSATLRKERDRPPDVKVSRLLLRVIFLILSSSVLFKDVGLVIHAIRTTKGTLRWVHAAVIVIAFSPNSVAAVAATCVAEVKVGWTHGLPLNGGWRAMLSESIAMAYGFLLCFAYIGPLFVVFMTHAITGAAVIAYAFAYDFVTLPWRICTGHMAEFWVAVPIFNAGVLWTALYTLIVIGYFWLVQRRYPELAQQSKLAGGCGKKILQEQMPHQVAARIIGFVREVRTSDARPEMEMDPMPLTGTEVPELANDRCILNDEGLTLLCGAKVLCSLSLPLVQLCVIVAAQVYLGRPAWEAAMLSFQERSWEHYFESLGHFAKQRPLTLLWVYL</sequence>
<dbReference type="EMBL" id="CAXAMN010003914">
    <property type="protein sequence ID" value="CAK9006869.1"/>
    <property type="molecule type" value="Genomic_DNA"/>
</dbReference>
<evidence type="ECO:0000313" key="2">
    <source>
        <dbReference type="EMBL" id="CAK9006869.1"/>
    </source>
</evidence>
<feature type="transmembrane region" description="Helical" evidence="1">
    <location>
        <begin position="197"/>
        <end position="224"/>
    </location>
</feature>
<evidence type="ECO:0000256" key="1">
    <source>
        <dbReference type="SAM" id="Phobius"/>
    </source>
</evidence>
<feature type="transmembrane region" description="Helical" evidence="1">
    <location>
        <begin position="98"/>
        <end position="123"/>
    </location>
</feature>
<gene>
    <name evidence="2" type="ORF">CCMP2556_LOCUS8607</name>
</gene>
<keyword evidence="1" id="KW-0472">Membrane</keyword>
<reference evidence="2 3" key="1">
    <citation type="submission" date="2024-02" db="EMBL/GenBank/DDBJ databases">
        <authorList>
            <person name="Chen Y."/>
            <person name="Shah S."/>
            <person name="Dougan E. K."/>
            <person name="Thang M."/>
            <person name="Chan C."/>
        </authorList>
    </citation>
    <scope>NUCLEOTIDE SEQUENCE [LARGE SCALE GENOMIC DNA]</scope>
</reference>
<keyword evidence="1" id="KW-1133">Transmembrane helix</keyword>
<feature type="transmembrane region" description="Helical" evidence="1">
    <location>
        <begin position="20"/>
        <end position="40"/>
    </location>
</feature>
<accession>A0ABP0IXN7</accession>
<feature type="transmembrane region" description="Helical" evidence="1">
    <location>
        <begin position="144"/>
        <end position="177"/>
    </location>
</feature>
<dbReference type="Proteomes" id="UP001642484">
    <property type="component" value="Unassembled WGS sequence"/>
</dbReference>
<proteinExistence type="predicted"/>
<keyword evidence="1" id="KW-0812">Transmembrane</keyword>
<evidence type="ECO:0000313" key="3">
    <source>
        <dbReference type="Proteomes" id="UP001642484"/>
    </source>
</evidence>
<feature type="transmembrane region" description="Helical" evidence="1">
    <location>
        <begin position="61"/>
        <end position="86"/>
    </location>
</feature>
<name>A0ABP0IXN7_9DINO</name>
<keyword evidence="3" id="KW-1185">Reference proteome</keyword>